<organism evidence="1 2">
    <name type="scientific">Caerostris extrusa</name>
    <name type="common">Bark spider</name>
    <name type="synonym">Caerostris bankana</name>
    <dbReference type="NCBI Taxonomy" id="172846"/>
    <lineage>
        <taxon>Eukaryota</taxon>
        <taxon>Metazoa</taxon>
        <taxon>Ecdysozoa</taxon>
        <taxon>Arthropoda</taxon>
        <taxon>Chelicerata</taxon>
        <taxon>Arachnida</taxon>
        <taxon>Araneae</taxon>
        <taxon>Araneomorphae</taxon>
        <taxon>Entelegynae</taxon>
        <taxon>Araneoidea</taxon>
        <taxon>Araneidae</taxon>
        <taxon>Caerostris</taxon>
    </lineage>
</organism>
<comment type="caution">
    <text evidence="1">The sequence shown here is derived from an EMBL/GenBank/DDBJ whole genome shotgun (WGS) entry which is preliminary data.</text>
</comment>
<evidence type="ECO:0000313" key="2">
    <source>
        <dbReference type="Proteomes" id="UP001054945"/>
    </source>
</evidence>
<protein>
    <submittedName>
        <fullName evidence="1">Uncharacterized protein</fullName>
    </submittedName>
</protein>
<accession>A0AAV4W8L1</accession>
<dbReference type="EMBL" id="BPLR01015735">
    <property type="protein sequence ID" value="GIY78271.1"/>
    <property type="molecule type" value="Genomic_DNA"/>
</dbReference>
<reference evidence="1 2" key="1">
    <citation type="submission" date="2021-06" db="EMBL/GenBank/DDBJ databases">
        <title>Caerostris extrusa draft genome.</title>
        <authorList>
            <person name="Kono N."/>
            <person name="Arakawa K."/>
        </authorList>
    </citation>
    <scope>NUCLEOTIDE SEQUENCE [LARGE SCALE GENOMIC DNA]</scope>
</reference>
<proteinExistence type="predicted"/>
<dbReference type="AlphaFoldDB" id="A0AAV4W8L1"/>
<gene>
    <name evidence="1" type="ORF">CEXT_615491</name>
</gene>
<sequence>MVSAPLYQPVWSKDQIQLSPPLPGSIFLFSSDGASCLHHSLNKKIFFFFSSSSSSHPSLQDHFCTPKNSPLLTRTFSSTTKNFPPLHGPFYSGTLALTATSTYFLLDFKELDFHT</sequence>
<name>A0AAV4W8L1_CAEEX</name>
<evidence type="ECO:0000313" key="1">
    <source>
        <dbReference type="EMBL" id="GIY78271.1"/>
    </source>
</evidence>
<dbReference type="Proteomes" id="UP001054945">
    <property type="component" value="Unassembled WGS sequence"/>
</dbReference>
<keyword evidence="2" id="KW-1185">Reference proteome</keyword>